<organism evidence="6 7">
    <name type="scientific">Sphingomonas morindae</name>
    <dbReference type="NCBI Taxonomy" id="1541170"/>
    <lineage>
        <taxon>Bacteria</taxon>
        <taxon>Pseudomonadati</taxon>
        <taxon>Pseudomonadota</taxon>
        <taxon>Alphaproteobacteria</taxon>
        <taxon>Sphingomonadales</taxon>
        <taxon>Sphingomonadaceae</taxon>
        <taxon>Sphingomonas</taxon>
    </lineage>
</organism>
<dbReference type="Pfam" id="PF00700">
    <property type="entry name" value="Flagellin_C"/>
    <property type="match status" value="1"/>
</dbReference>
<dbReference type="EMBL" id="CP084930">
    <property type="protein sequence ID" value="USI73745.1"/>
    <property type="molecule type" value="Genomic_DNA"/>
</dbReference>
<dbReference type="InterPro" id="IPR001492">
    <property type="entry name" value="Flagellin"/>
</dbReference>
<evidence type="ECO:0000259" key="5">
    <source>
        <dbReference type="Pfam" id="PF00700"/>
    </source>
</evidence>
<sequence>MITSARYSIPQEMARQKALSDSIAQLQTDISSGVKIHQASDDPVAARQIAKIRSIQASYQTYKTNIATATQISSQVQDSLDTLQTSMIRAKELIIQAKNGTANSGDRAAIAAELQGIAAEVTQAQGATDSAGNPIYTPSGTEPILIPVGENVQLPAAASSDDVFGNVKLADGSTSTLSDILQNAITAFQNNDATGMQTALTSLDAAQSHLSLNLTDAGVRAQRITAADDRLENRNIDLTDQRSTLEDTDITAASAELMQKKLVLDAAQSILAQLSKTSLFDKLT</sequence>
<evidence type="ECO:0000256" key="1">
    <source>
        <dbReference type="ARBA" id="ARBA00005709"/>
    </source>
</evidence>
<keyword evidence="2 3" id="KW-0975">Bacterial flagellum</keyword>
<reference evidence="6" key="1">
    <citation type="journal article" date="2022" name="Toxins">
        <title>Genomic Analysis of Sphingopyxis sp. USTB-05 for Biodegrading Cyanobacterial Hepatotoxins.</title>
        <authorList>
            <person name="Liu C."/>
            <person name="Xu Q."/>
            <person name="Zhao Z."/>
            <person name="Zhang H."/>
            <person name="Liu X."/>
            <person name="Yin C."/>
            <person name="Liu Y."/>
            <person name="Yan H."/>
        </authorList>
    </citation>
    <scope>NUCLEOTIDE SEQUENCE</scope>
    <source>
        <strain evidence="6">NBD5</strain>
    </source>
</reference>
<dbReference type="InterPro" id="IPR001029">
    <property type="entry name" value="Flagellin_N"/>
</dbReference>
<evidence type="ECO:0000259" key="4">
    <source>
        <dbReference type="Pfam" id="PF00669"/>
    </source>
</evidence>
<dbReference type="RefSeq" id="WP_252167551.1">
    <property type="nucleotide sequence ID" value="NZ_CP084930.1"/>
</dbReference>
<dbReference type="SUPFAM" id="SSF64518">
    <property type="entry name" value="Phase 1 flagellin"/>
    <property type="match status" value="1"/>
</dbReference>
<dbReference type="InterPro" id="IPR046358">
    <property type="entry name" value="Flagellin_C"/>
</dbReference>
<protein>
    <recommendedName>
        <fullName evidence="3">Flagellin</fullName>
    </recommendedName>
</protein>
<proteinExistence type="inferred from homology"/>
<dbReference type="PANTHER" id="PTHR42792">
    <property type="entry name" value="FLAGELLIN"/>
    <property type="match status" value="1"/>
</dbReference>
<dbReference type="Pfam" id="PF00669">
    <property type="entry name" value="Flagellin_N"/>
    <property type="match status" value="1"/>
</dbReference>
<feature type="domain" description="Flagellin C-terminal" evidence="5">
    <location>
        <begin position="202"/>
        <end position="278"/>
    </location>
</feature>
<keyword evidence="3" id="KW-0964">Secreted</keyword>
<gene>
    <name evidence="6" type="ORF">LHA26_04550</name>
</gene>
<keyword evidence="7" id="KW-1185">Reference proteome</keyword>
<name>A0ABY4XAM7_9SPHN</name>
<dbReference type="Proteomes" id="UP001056937">
    <property type="component" value="Chromosome 1"/>
</dbReference>
<comment type="similarity">
    <text evidence="1 3">Belongs to the bacterial flagellin family.</text>
</comment>
<evidence type="ECO:0000256" key="3">
    <source>
        <dbReference type="RuleBase" id="RU362073"/>
    </source>
</evidence>
<dbReference type="Gene3D" id="1.20.1330.10">
    <property type="entry name" value="f41 fragment of flagellin, N-terminal domain"/>
    <property type="match status" value="1"/>
</dbReference>
<evidence type="ECO:0000313" key="7">
    <source>
        <dbReference type="Proteomes" id="UP001056937"/>
    </source>
</evidence>
<comment type="subcellular location">
    <subcellularLocation>
        <location evidence="3">Secreted</location>
    </subcellularLocation>
    <subcellularLocation>
        <location evidence="3">Bacterial flagellum</location>
    </subcellularLocation>
</comment>
<evidence type="ECO:0000256" key="2">
    <source>
        <dbReference type="ARBA" id="ARBA00023143"/>
    </source>
</evidence>
<dbReference type="PANTHER" id="PTHR42792:SF1">
    <property type="entry name" value="FLAGELLAR HOOK-ASSOCIATED PROTEIN 3"/>
    <property type="match status" value="1"/>
</dbReference>
<feature type="domain" description="Flagellin N-terminal" evidence="4">
    <location>
        <begin position="19"/>
        <end position="129"/>
    </location>
</feature>
<comment type="function">
    <text evidence="3">Flagellin is the subunit protein which polymerizes to form the filaments of bacterial flagella.</text>
</comment>
<evidence type="ECO:0000313" key="6">
    <source>
        <dbReference type="EMBL" id="USI73745.1"/>
    </source>
</evidence>
<accession>A0ABY4XAM7</accession>